<reference evidence="9 10" key="1">
    <citation type="journal article" date="2019" name="Int. J. Syst. Evol. Microbiol.">
        <title>Anaerobacillus alkaliphilus sp. nov., a novel alkaliphilic and moderately halophilic bacterium.</title>
        <authorList>
            <person name="Borsodi A.K."/>
            <person name="Aszalos J.M."/>
            <person name="Bihari P."/>
            <person name="Nagy I."/>
            <person name="Schumann P."/>
            <person name="Sproer C."/>
            <person name="Kovacs A.L."/>
            <person name="Boka K."/>
            <person name="Dobosy P."/>
            <person name="Ovari M."/>
            <person name="Szili-Kovacs T."/>
            <person name="Toth E."/>
        </authorList>
    </citation>
    <scope>NUCLEOTIDE SEQUENCE [LARGE SCALE GENOMIC DNA]</scope>
    <source>
        <strain evidence="9 10">B16-10</strain>
    </source>
</reference>
<feature type="transmembrane region" description="Helical" evidence="7">
    <location>
        <begin position="66"/>
        <end position="84"/>
    </location>
</feature>
<feature type="domain" description="Sulfatase N-terminal" evidence="8">
    <location>
        <begin position="232"/>
        <end position="523"/>
    </location>
</feature>
<evidence type="ECO:0000256" key="6">
    <source>
        <dbReference type="ARBA" id="ARBA00023136"/>
    </source>
</evidence>
<name>A0A4Q0VW27_9BACI</name>
<evidence type="ECO:0000259" key="8">
    <source>
        <dbReference type="Pfam" id="PF00884"/>
    </source>
</evidence>
<dbReference type="EMBL" id="QOUX01000032">
    <property type="protein sequence ID" value="RXJ01690.1"/>
    <property type="molecule type" value="Genomic_DNA"/>
</dbReference>
<dbReference type="AlphaFoldDB" id="A0A4Q0VW27"/>
<dbReference type="InterPro" id="IPR050448">
    <property type="entry name" value="OpgB/LTA_synthase_biosynth"/>
</dbReference>
<feature type="transmembrane region" description="Helical" evidence="7">
    <location>
        <begin position="41"/>
        <end position="59"/>
    </location>
</feature>
<comment type="pathway">
    <text evidence="2">Cell wall biogenesis; lipoteichoic acid biosynthesis.</text>
</comment>
<keyword evidence="5 7" id="KW-1133">Transmembrane helix</keyword>
<dbReference type="InterPro" id="IPR000917">
    <property type="entry name" value="Sulfatase_N"/>
</dbReference>
<keyword evidence="4 7" id="KW-0812">Transmembrane</keyword>
<evidence type="ECO:0000256" key="3">
    <source>
        <dbReference type="ARBA" id="ARBA00022475"/>
    </source>
</evidence>
<keyword evidence="6 7" id="KW-0472">Membrane</keyword>
<organism evidence="9 10">
    <name type="scientific">Anaerobacillus alkaliphilus</name>
    <dbReference type="NCBI Taxonomy" id="1548597"/>
    <lineage>
        <taxon>Bacteria</taxon>
        <taxon>Bacillati</taxon>
        <taxon>Bacillota</taxon>
        <taxon>Bacilli</taxon>
        <taxon>Bacillales</taxon>
        <taxon>Bacillaceae</taxon>
        <taxon>Anaerobacillus</taxon>
    </lineage>
</organism>
<keyword evidence="3" id="KW-1003">Cell membrane</keyword>
<evidence type="ECO:0000256" key="1">
    <source>
        <dbReference type="ARBA" id="ARBA00004651"/>
    </source>
</evidence>
<dbReference type="SUPFAM" id="SSF53649">
    <property type="entry name" value="Alkaline phosphatase-like"/>
    <property type="match status" value="1"/>
</dbReference>
<sequence length="685" mass="78952">MKVGIREVFMIIYVFICLLLLEAWHRSSFNNVFTWISEKPYVVFLNFLILTSGVFLLLALTGRRRLSLWLVTVSMLTLFTISRVKMSLKGEPLLPWDVFLGNEAANIREYFILMAWEDIVLLLLFLIFLVVTPLFFRPELLSVRSRIAVLLVPLIVFSLLYFEKPFSLLEVGEVNHVFWDQSITYQRNGVQVGFLNTLQLLKIEPPKGYAKETLESLLGKLESGQSPNDMKPNIIIVMNEAFWDPTRLPNLEFNEDPMPFFRSLQQSHNSGELIVPVFGGSTANTEFEVLTASSMQFLPQGSIPYSQYVLRPLPSIASILRNDGYDTVAVHNYHNWFYRRDQVYEYFGFDRFISQSFFENPEYRRDFISDKEMTKQIIQQHQRADKPLFVFAVTMQNHGPYNARHYPEDRITVTGNISEDMMKAINTYATGVKDADDSLQLLVHYFEKIEEPTVVVFFGDHLPYLGAGYRGYTETDYISDANLDLWSKEEYEKMYSVPFVIWDKFSEAKERNQKLSSSLLMPYLLENYNKPQTPLVKYLNQMFMEDGNVFSVREGENTHSIEAVNHYALLQYDQLFGEVYALNEQEKGDIVSEHYQLGGPSLVIKDVEIQSGTDPLILVEGENFTYKTKVYLEGNVLPTTFHTARLIAAELPSKYVDDSEGLSVKVAIMDSKNRELASSSIVTIN</sequence>
<dbReference type="PANTHER" id="PTHR47371:SF3">
    <property type="entry name" value="PHOSPHOGLYCEROL TRANSFERASE I"/>
    <property type="match status" value="1"/>
</dbReference>
<keyword evidence="10" id="KW-1185">Reference proteome</keyword>
<dbReference type="Proteomes" id="UP000290649">
    <property type="component" value="Unassembled WGS sequence"/>
</dbReference>
<dbReference type="OrthoDB" id="243547at2"/>
<evidence type="ECO:0000256" key="7">
    <source>
        <dbReference type="SAM" id="Phobius"/>
    </source>
</evidence>
<feature type="transmembrane region" description="Helical" evidence="7">
    <location>
        <begin position="119"/>
        <end position="136"/>
    </location>
</feature>
<gene>
    <name evidence="9" type="ORF">DS745_09430</name>
</gene>
<feature type="transmembrane region" description="Helical" evidence="7">
    <location>
        <begin position="7"/>
        <end position="25"/>
    </location>
</feature>
<evidence type="ECO:0000256" key="5">
    <source>
        <dbReference type="ARBA" id="ARBA00022989"/>
    </source>
</evidence>
<feature type="transmembrane region" description="Helical" evidence="7">
    <location>
        <begin position="143"/>
        <end position="162"/>
    </location>
</feature>
<evidence type="ECO:0000256" key="2">
    <source>
        <dbReference type="ARBA" id="ARBA00004936"/>
    </source>
</evidence>
<evidence type="ECO:0000313" key="10">
    <source>
        <dbReference type="Proteomes" id="UP000290649"/>
    </source>
</evidence>
<dbReference type="GO" id="GO:0005886">
    <property type="term" value="C:plasma membrane"/>
    <property type="evidence" value="ECO:0007669"/>
    <property type="project" value="UniProtKB-SubCell"/>
</dbReference>
<dbReference type="Pfam" id="PF00884">
    <property type="entry name" value="Sulfatase"/>
    <property type="match status" value="1"/>
</dbReference>
<proteinExistence type="predicted"/>
<comment type="caution">
    <text evidence="9">The sequence shown here is derived from an EMBL/GenBank/DDBJ whole genome shotgun (WGS) entry which is preliminary data.</text>
</comment>
<dbReference type="PANTHER" id="PTHR47371">
    <property type="entry name" value="LIPOTEICHOIC ACID SYNTHASE"/>
    <property type="match status" value="1"/>
</dbReference>
<comment type="subcellular location">
    <subcellularLocation>
        <location evidence="1">Cell membrane</location>
        <topology evidence="1">Multi-pass membrane protein</topology>
    </subcellularLocation>
</comment>
<evidence type="ECO:0000256" key="4">
    <source>
        <dbReference type="ARBA" id="ARBA00022692"/>
    </source>
</evidence>
<dbReference type="Gene3D" id="3.40.720.10">
    <property type="entry name" value="Alkaline Phosphatase, subunit A"/>
    <property type="match status" value="1"/>
</dbReference>
<protein>
    <submittedName>
        <fullName evidence="9">LTA synthase family protein</fullName>
    </submittedName>
</protein>
<evidence type="ECO:0000313" key="9">
    <source>
        <dbReference type="EMBL" id="RXJ01690.1"/>
    </source>
</evidence>
<dbReference type="CDD" id="cd16015">
    <property type="entry name" value="LTA_synthase"/>
    <property type="match status" value="1"/>
</dbReference>
<dbReference type="RefSeq" id="WP_129077991.1">
    <property type="nucleotide sequence ID" value="NZ_QOUX01000032.1"/>
</dbReference>
<accession>A0A4Q0VW27</accession>
<dbReference type="InterPro" id="IPR017850">
    <property type="entry name" value="Alkaline_phosphatase_core_sf"/>
</dbReference>